<comment type="caution">
    <text evidence="1">The sequence shown here is derived from an EMBL/GenBank/DDBJ whole genome shotgun (WGS) entry which is preliminary data.</text>
</comment>
<dbReference type="AlphaFoldDB" id="A0A937AEF4"/>
<organism evidence="1 2">
    <name type="scientific">Marivirga atlantica</name>
    <dbReference type="NCBI Taxonomy" id="1548457"/>
    <lineage>
        <taxon>Bacteria</taxon>
        <taxon>Pseudomonadati</taxon>
        <taxon>Bacteroidota</taxon>
        <taxon>Cytophagia</taxon>
        <taxon>Cytophagales</taxon>
        <taxon>Marivirgaceae</taxon>
        <taxon>Marivirga</taxon>
    </lineage>
</organism>
<protein>
    <submittedName>
        <fullName evidence="1">DUF3124 domain-containing protein</fullName>
    </submittedName>
</protein>
<gene>
    <name evidence="1" type="ORF">JKP34_08040</name>
</gene>
<reference evidence="1" key="1">
    <citation type="submission" date="2021-01" db="EMBL/GenBank/DDBJ databases">
        <title>Marivirga sp. nov., isolated from intertidal surface sediments.</title>
        <authorList>
            <person name="Zhang M."/>
        </authorList>
    </citation>
    <scope>NUCLEOTIDE SEQUENCE</scope>
    <source>
        <strain evidence="1">SM1354</strain>
    </source>
</reference>
<sequence length="145" mass="16440">MSKLEAIRLEAMKDIQFRMGQEVYVPVYSSLKLDNESYEIDFSITLSIRNTDTNHPLIVRSIDYYNSEGEKFKRFVSKRLTLPPMGTTDIVINRSDNFGKSGGNFYVVWTSDTLISEPIVQAIMLGPGPNGYSFLSEGRVVKSKK</sequence>
<evidence type="ECO:0000313" key="2">
    <source>
        <dbReference type="Proteomes" id="UP000642920"/>
    </source>
</evidence>
<dbReference type="Proteomes" id="UP000642920">
    <property type="component" value="Unassembled WGS sequence"/>
</dbReference>
<dbReference type="Pfam" id="PF11322">
    <property type="entry name" value="DUF3124"/>
    <property type="match status" value="1"/>
</dbReference>
<evidence type="ECO:0000313" key="1">
    <source>
        <dbReference type="EMBL" id="MBL0765196.1"/>
    </source>
</evidence>
<dbReference type="InterPro" id="IPR021471">
    <property type="entry name" value="DUF3124"/>
</dbReference>
<dbReference type="EMBL" id="JAERQG010000002">
    <property type="protein sequence ID" value="MBL0765196.1"/>
    <property type="molecule type" value="Genomic_DNA"/>
</dbReference>
<name>A0A937AEF4_9BACT</name>
<dbReference type="RefSeq" id="WP_201919594.1">
    <property type="nucleotide sequence ID" value="NZ_JAERQG010000002.1"/>
</dbReference>
<keyword evidence="2" id="KW-1185">Reference proteome</keyword>
<accession>A0A937AEF4</accession>
<proteinExistence type="predicted"/>